<protein>
    <submittedName>
        <fullName evidence="1">Uncharacterized protein</fullName>
    </submittedName>
</protein>
<name>A0A6B8KIJ2_9HYPH</name>
<dbReference type="RefSeq" id="WP_136497598.1">
    <property type="nucleotide sequence ID" value="NZ_CP046052.1"/>
</dbReference>
<organism evidence="1 2">
    <name type="scientific">Methylocystis heyeri</name>
    <dbReference type="NCBI Taxonomy" id="391905"/>
    <lineage>
        <taxon>Bacteria</taxon>
        <taxon>Pseudomonadati</taxon>
        <taxon>Pseudomonadota</taxon>
        <taxon>Alphaproteobacteria</taxon>
        <taxon>Hyphomicrobiales</taxon>
        <taxon>Methylocystaceae</taxon>
        <taxon>Methylocystis</taxon>
    </lineage>
</organism>
<dbReference type="AlphaFoldDB" id="A0A6B8KIJ2"/>
<dbReference type="Proteomes" id="UP000309061">
    <property type="component" value="Chromosome"/>
</dbReference>
<proteinExistence type="predicted"/>
<evidence type="ECO:0000313" key="2">
    <source>
        <dbReference type="Proteomes" id="UP000309061"/>
    </source>
</evidence>
<gene>
    <name evidence="1" type="ORF">H2LOC_013995</name>
</gene>
<keyword evidence="2" id="KW-1185">Reference proteome</keyword>
<evidence type="ECO:0000313" key="1">
    <source>
        <dbReference type="EMBL" id="QGM46715.1"/>
    </source>
</evidence>
<reference evidence="1 2" key="1">
    <citation type="submission" date="2019-11" db="EMBL/GenBank/DDBJ databases">
        <title>The genome sequence of Methylocystis heyeri.</title>
        <authorList>
            <person name="Oshkin I.Y."/>
            <person name="Miroshnikov K."/>
            <person name="Dedysh S.N."/>
        </authorList>
    </citation>
    <scope>NUCLEOTIDE SEQUENCE [LARGE SCALE GENOMIC DNA]</scope>
    <source>
        <strain evidence="1 2">H2</strain>
    </source>
</reference>
<accession>A0A6B8KIJ2</accession>
<dbReference type="KEGG" id="mhey:H2LOC_013995"/>
<sequence>MCSSTTAASSPSCPIGAPEIAKMHEARLVQGIEVMKFLVVHGEAFKRFLEEQKAKGATP</sequence>
<dbReference type="EMBL" id="CP046052">
    <property type="protein sequence ID" value="QGM46715.1"/>
    <property type="molecule type" value="Genomic_DNA"/>
</dbReference>